<keyword evidence="6" id="KW-1185">Reference proteome</keyword>
<evidence type="ECO:0000259" key="4">
    <source>
        <dbReference type="Pfam" id="PF01764"/>
    </source>
</evidence>
<dbReference type="PANTHER" id="PTHR46640">
    <property type="entry name" value="TRIACYLGLYCEROL LIPASE, PUTATIVE (AFU_ORTHOLOGUE AFUA_6G06510)-RELATED"/>
    <property type="match status" value="1"/>
</dbReference>
<organism evidence="5 6">
    <name type="scientific">Phialemonium thermophilum</name>
    <dbReference type="NCBI Taxonomy" id="223376"/>
    <lineage>
        <taxon>Eukaryota</taxon>
        <taxon>Fungi</taxon>
        <taxon>Dikarya</taxon>
        <taxon>Ascomycota</taxon>
        <taxon>Pezizomycotina</taxon>
        <taxon>Sordariomycetes</taxon>
        <taxon>Sordariomycetidae</taxon>
        <taxon>Cephalothecales</taxon>
        <taxon>Cephalothecaceae</taxon>
        <taxon>Phialemonium</taxon>
    </lineage>
</organism>
<evidence type="ECO:0000313" key="6">
    <source>
        <dbReference type="Proteomes" id="UP001586593"/>
    </source>
</evidence>
<dbReference type="SUPFAM" id="SSF53474">
    <property type="entry name" value="alpha/beta-Hydrolases"/>
    <property type="match status" value="1"/>
</dbReference>
<dbReference type="InterPro" id="IPR002921">
    <property type="entry name" value="Fungal_lipase-type"/>
</dbReference>
<proteinExistence type="predicted"/>
<evidence type="ECO:0000256" key="3">
    <source>
        <dbReference type="SAM" id="SignalP"/>
    </source>
</evidence>
<feature type="domain" description="Fungal lipase-type" evidence="4">
    <location>
        <begin position="129"/>
        <end position="291"/>
    </location>
</feature>
<keyword evidence="1 3" id="KW-0732">Signal</keyword>
<comment type="caution">
    <text evidence="5">The sequence shown here is derived from an EMBL/GenBank/DDBJ whole genome shotgun (WGS) entry which is preliminary data.</text>
</comment>
<dbReference type="Proteomes" id="UP001586593">
    <property type="component" value="Unassembled WGS sequence"/>
</dbReference>
<evidence type="ECO:0000313" key="5">
    <source>
        <dbReference type="EMBL" id="KAL1877087.1"/>
    </source>
</evidence>
<dbReference type="PANTHER" id="PTHR46640:SF1">
    <property type="entry name" value="FUNGAL LIPASE-LIKE DOMAIN-CONTAINING PROTEIN-RELATED"/>
    <property type="match status" value="1"/>
</dbReference>
<dbReference type="InterPro" id="IPR029058">
    <property type="entry name" value="AB_hydrolase_fold"/>
</dbReference>
<gene>
    <name evidence="5" type="ORF">VTK73DRAFT_8895</name>
</gene>
<name>A0ABR3XND7_9PEZI</name>
<dbReference type="Pfam" id="PF01764">
    <property type="entry name" value="Lipase_3"/>
    <property type="match status" value="1"/>
</dbReference>
<dbReference type="EMBL" id="JAZHXJ010000069">
    <property type="protein sequence ID" value="KAL1877087.1"/>
    <property type="molecule type" value="Genomic_DNA"/>
</dbReference>
<reference evidence="5 6" key="1">
    <citation type="journal article" date="2024" name="Commun. Biol.">
        <title>Comparative genomic analysis of thermophilic fungi reveals convergent evolutionary adaptations and gene losses.</title>
        <authorList>
            <person name="Steindorff A.S."/>
            <person name="Aguilar-Pontes M.V."/>
            <person name="Robinson A.J."/>
            <person name="Andreopoulos B."/>
            <person name="LaButti K."/>
            <person name="Kuo A."/>
            <person name="Mondo S."/>
            <person name="Riley R."/>
            <person name="Otillar R."/>
            <person name="Haridas S."/>
            <person name="Lipzen A."/>
            <person name="Grimwood J."/>
            <person name="Schmutz J."/>
            <person name="Clum A."/>
            <person name="Reid I.D."/>
            <person name="Moisan M.C."/>
            <person name="Butler G."/>
            <person name="Nguyen T.T.M."/>
            <person name="Dewar K."/>
            <person name="Conant G."/>
            <person name="Drula E."/>
            <person name="Henrissat B."/>
            <person name="Hansel C."/>
            <person name="Singer S."/>
            <person name="Hutchinson M.I."/>
            <person name="de Vries R.P."/>
            <person name="Natvig D.O."/>
            <person name="Powell A.J."/>
            <person name="Tsang A."/>
            <person name="Grigoriev I.V."/>
        </authorList>
    </citation>
    <scope>NUCLEOTIDE SEQUENCE [LARGE SCALE GENOMIC DNA]</scope>
    <source>
        <strain evidence="5 6">ATCC 24622</strain>
    </source>
</reference>
<evidence type="ECO:0000256" key="2">
    <source>
        <dbReference type="ARBA" id="ARBA00022801"/>
    </source>
</evidence>
<dbReference type="CDD" id="cd00519">
    <property type="entry name" value="Lipase_3"/>
    <property type="match status" value="1"/>
</dbReference>
<sequence length="407" mass="44744">MVLLFSTRPVLLVWHLFIVVAIASSNQLPLNDLVDSYHGAAVSPGNISLPLFSSLERSARLVDIAYCVGTTGITAPFSCASRCKGFSSVYLVSTWNTGVLLSDSCGYIAVDLGMQTEAKDIPHGPAILVAFRGTYSIANTVMDLSTIPQEYVPYQPRDNQTDHGDKPRDSCSNCTVHMGFMASWNQARRIVLPRLLTVRDKYPSFPVHLMGHSLGGAVAALAALELRMSLGWKNVVVTTFGEPMVGNAEFVAYLNKAFMLEGTDDYVRDLKGPTYRRVTHIGDPVPLLPLAEWGFRPHAGEIHIRKADLPPSPEDLRLCRGNSDPKCIADGGGETSSAYSALSETSLEMGSTSGDFTAEEKQFRLPAKLKLWQLFFAHRDYFWRLGLCVPGGDPWDWGREYSETMSV</sequence>
<evidence type="ECO:0000256" key="1">
    <source>
        <dbReference type="ARBA" id="ARBA00022729"/>
    </source>
</evidence>
<protein>
    <recommendedName>
        <fullName evidence="4">Fungal lipase-type domain-containing protein</fullName>
    </recommendedName>
</protein>
<feature type="chain" id="PRO_5047483433" description="Fungal lipase-type domain-containing protein" evidence="3">
    <location>
        <begin position="26"/>
        <end position="407"/>
    </location>
</feature>
<accession>A0ABR3XND7</accession>
<dbReference type="Gene3D" id="3.40.50.1820">
    <property type="entry name" value="alpha/beta hydrolase"/>
    <property type="match status" value="1"/>
</dbReference>
<dbReference type="InterPro" id="IPR051299">
    <property type="entry name" value="AB_hydrolase_lip/est"/>
</dbReference>
<keyword evidence="2" id="KW-0378">Hydrolase</keyword>
<feature type="signal peptide" evidence="3">
    <location>
        <begin position="1"/>
        <end position="25"/>
    </location>
</feature>